<name>A0A512DG94_9CELL</name>
<evidence type="ECO:0000313" key="1">
    <source>
        <dbReference type="EMBL" id="GEO35426.1"/>
    </source>
</evidence>
<dbReference type="RefSeq" id="WP_146906459.1">
    <property type="nucleotide sequence ID" value="NZ_BAAARM010000005.1"/>
</dbReference>
<reference evidence="1 2" key="1">
    <citation type="submission" date="2019-07" db="EMBL/GenBank/DDBJ databases">
        <title>Whole genome shotgun sequence of Cellulomonas aerilata NBRC 106308.</title>
        <authorList>
            <person name="Hosoyama A."/>
            <person name="Uohara A."/>
            <person name="Ohji S."/>
            <person name="Ichikawa N."/>
        </authorList>
    </citation>
    <scope>NUCLEOTIDE SEQUENCE [LARGE SCALE GENOMIC DNA]</scope>
    <source>
        <strain evidence="1 2">NBRC 106308</strain>
    </source>
</reference>
<protein>
    <recommendedName>
        <fullName evidence="3">STAS domain-containing protein</fullName>
    </recommendedName>
</protein>
<dbReference type="AlphaFoldDB" id="A0A512DG94"/>
<evidence type="ECO:0008006" key="3">
    <source>
        <dbReference type="Google" id="ProtNLM"/>
    </source>
</evidence>
<dbReference type="SUPFAM" id="SSF52091">
    <property type="entry name" value="SpoIIaa-like"/>
    <property type="match status" value="1"/>
</dbReference>
<dbReference type="EMBL" id="BJYY01000019">
    <property type="protein sequence ID" value="GEO35426.1"/>
    <property type="molecule type" value="Genomic_DNA"/>
</dbReference>
<sequence>MEIRLELDAGVSALHVVVTGRLDVHNAAAFQQLMRHLQHAGGSGLSCDIRSTVLGDGAARSVVESVRRHTEEFGGVIIDTNTDDAFEALVTPPVDDVTGPQPGPPPA</sequence>
<organism evidence="1 2">
    <name type="scientific">Cellulomonas aerilata</name>
    <dbReference type="NCBI Taxonomy" id="515326"/>
    <lineage>
        <taxon>Bacteria</taxon>
        <taxon>Bacillati</taxon>
        <taxon>Actinomycetota</taxon>
        <taxon>Actinomycetes</taxon>
        <taxon>Micrococcales</taxon>
        <taxon>Cellulomonadaceae</taxon>
        <taxon>Cellulomonas</taxon>
    </lineage>
</organism>
<gene>
    <name evidence="1" type="ORF">CAE01nite_31510</name>
</gene>
<dbReference type="Proteomes" id="UP000321181">
    <property type="component" value="Unassembled WGS sequence"/>
</dbReference>
<dbReference type="InterPro" id="IPR036513">
    <property type="entry name" value="STAS_dom_sf"/>
</dbReference>
<keyword evidence="2" id="KW-1185">Reference proteome</keyword>
<evidence type="ECO:0000313" key="2">
    <source>
        <dbReference type="Proteomes" id="UP000321181"/>
    </source>
</evidence>
<accession>A0A512DG94</accession>
<proteinExistence type="predicted"/>
<comment type="caution">
    <text evidence="1">The sequence shown here is derived from an EMBL/GenBank/DDBJ whole genome shotgun (WGS) entry which is preliminary data.</text>
</comment>